<accession>A0ABY6HE49</accession>
<protein>
    <recommendedName>
        <fullName evidence="3">4-oxalocrotonate tautomerase domain-containing protein</fullName>
    </recommendedName>
</protein>
<gene>
    <name evidence="1" type="ORF">LNN31_18995</name>
</gene>
<dbReference type="RefSeq" id="WP_263992855.1">
    <property type="nucleotide sequence ID" value="NZ_CP087994.1"/>
</dbReference>
<name>A0ABY6HE49_9FIRM</name>
<evidence type="ECO:0000313" key="2">
    <source>
        <dbReference type="Proteomes" id="UP001163550"/>
    </source>
</evidence>
<proteinExistence type="predicted"/>
<dbReference type="Proteomes" id="UP001163550">
    <property type="component" value="Chromosome"/>
</dbReference>
<evidence type="ECO:0000313" key="1">
    <source>
        <dbReference type="EMBL" id="UYO62827.1"/>
    </source>
</evidence>
<keyword evidence="2" id="KW-1185">Reference proteome</keyword>
<evidence type="ECO:0008006" key="3">
    <source>
        <dbReference type="Google" id="ProtNLM"/>
    </source>
</evidence>
<dbReference type="EMBL" id="CP087994">
    <property type="protein sequence ID" value="UYO62827.1"/>
    <property type="molecule type" value="Genomic_DNA"/>
</dbReference>
<sequence>MTVIFPSGNSINQETIERVQKKIREVLKEELPEEYQVGEVVSHILLDLEKKKESWRLKL</sequence>
<reference evidence="1" key="1">
    <citation type="submission" date="2021-11" db="EMBL/GenBank/DDBJ databases">
        <title>Isoprene-degrading acetogen.</title>
        <authorList>
            <person name="Yang Y."/>
            <person name="Jin H."/>
            <person name="Yan J."/>
        </authorList>
    </citation>
    <scope>NUCLEOTIDE SEQUENCE</scope>
    <source>
        <strain evidence="1">Berkeley</strain>
    </source>
</reference>
<organism evidence="1 2">
    <name type="scientific">Acetobacterium wieringae</name>
    <dbReference type="NCBI Taxonomy" id="52694"/>
    <lineage>
        <taxon>Bacteria</taxon>
        <taxon>Bacillati</taxon>
        <taxon>Bacillota</taxon>
        <taxon>Clostridia</taxon>
        <taxon>Eubacteriales</taxon>
        <taxon>Eubacteriaceae</taxon>
        <taxon>Acetobacterium</taxon>
    </lineage>
</organism>